<keyword evidence="5 10" id="KW-0812">Transmembrane</keyword>
<evidence type="ECO:0000256" key="2">
    <source>
        <dbReference type="ARBA" id="ARBA00009810"/>
    </source>
</evidence>
<evidence type="ECO:0000259" key="13">
    <source>
        <dbReference type="Pfam" id="PF00593"/>
    </source>
</evidence>
<accession>A0A9X2C0G4</accession>
<dbReference type="SUPFAM" id="SSF56935">
    <property type="entry name" value="Porins"/>
    <property type="match status" value="1"/>
</dbReference>
<evidence type="ECO:0000313" key="16">
    <source>
        <dbReference type="Proteomes" id="UP001139353"/>
    </source>
</evidence>
<dbReference type="PANTHER" id="PTHR47234:SF3">
    <property type="entry name" value="SECRETIN_TONB SHORT N-TERMINAL DOMAIN-CONTAINING PROTEIN"/>
    <property type="match status" value="1"/>
</dbReference>
<dbReference type="Pfam" id="PF00593">
    <property type="entry name" value="TonB_dep_Rec_b-barrel"/>
    <property type="match status" value="1"/>
</dbReference>
<sequence length="948" mass="99753">MSSSLRSLAKWRPAQLVVALPIWLIHGVAIAQDAPVAQSQTVTVTGSNVRRTDSETPSPVEVITSQDIKNSGYTSIGDVLHNITANNMGSLSQSAPSAFAAGGSGVALRGLTVGATLVLIDGHRMASYPMPDDGERDFVDISSIPIDAIERIEVLKDGASAVYGSDAIAGVVNVILKKQFTGVTLSAETGISSHGDGATQHASITAGVGDLTKDGQNAYISLEGRHANSILLRKRPYLARTDWRPYGGADLTQGTDSGSVSGASSGAGSGTGVLTDSSGNPLVYYPGCTATQAAADQCGYRNPYQTMSPSTTNLDLLGRYTKKLAGGWEANFQGSMLRSEAHQVGLYNNAAATGVGIGGNGGGLNLFHFGPGAAPTPAFPDSFPFVLTVPATYPGNTTGDTANLLYDFPDIGPLEQTTVTTSYRAVAELAGSIGDWDLNASVGWTRAATNAAFHHYIDFPALQDALNSGSYMVGGPNSAAELATVAPNASSTSTNDLTFVSVRGSNTLAELAGGPMGLSIGADFTHRQLKELFPPSFVNGSQAIGIYSFAEGKQTVSAAYAELVAPVTKQLELDVAGRVDHYDNTGTSATPKAGFKFTPVREFTLRGTFSKGFRAPNPAEVGDAGSTSGFVGNLQDPVYCPKGVPLETLPDGMLDPCHIALQELQLSAPHLKPEKSTSFTLGTIFEPNKTYSATLDYYHITIRNQIISVGQLGQTGLDDAAALGTIIYRDSSQNILYDTYPFINANTTTTSGLDLDAIARYDLHEAGHLKAELQVSYMLQYDLTTASGKFHLAGTHGPAFVSEDTGTPRTRGAFTLTWGKGPFEIAGTLNYISHYGVTDPSEQIYTCADALGSVFPQADPAHPVQPPSRFCHVPSFTELNVVARYEWDEHLQLHAGVTNLLNKKAPYDLQTFGSPGNGAEQGGAPYNPSYHQDGAVGPMFTIGATYTF</sequence>
<dbReference type="Proteomes" id="UP001139353">
    <property type="component" value="Unassembled WGS sequence"/>
</dbReference>
<dbReference type="Pfam" id="PF07715">
    <property type="entry name" value="Plug"/>
    <property type="match status" value="1"/>
</dbReference>
<dbReference type="PANTHER" id="PTHR47234">
    <property type="match status" value="1"/>
</dbReference>
<feature type="domain" description="TonB-dependent receptor plug" evidence="14">
    <location>
        <begin position="54"/>
        <end position="171"/>
    </location>
</feature>
<evidence type="ECO:0000256" key="12">
    <source>
        <dbReference type="SAM" id="MobiDB-lite"/>
    </source>
</evidence>
<evidence type="ECO:0000256" key="1">
    <source>
        <dbReference type="ARBA" id="ARBA00004571"/>
    </source>
</evidence>
<comment type="caution">
    <text evidence="15">The sequence shown here is derived from an EMBL/GenBank/DDBJ whole genome shotgun (WGS) entry which is preliminary data.</text>
</comment>
<dbReference type="Gene3D" id="2.40.170.20">
    <property type="entry name" value="TonB-dependent receptor, beta-barrel domain"/>
    <property type="match status" value="1"/>
</dbReference>
<organism evidence="15 16">
    <name type="scientific">Scleromatobacter humisilvae</name>
    <dbReference type="NCBI Taxonomy" id="2897159"/>
    <lineage>
        <taxon>Bacteria</taxon>
        <taxon>Pseudomonadati</taxon>
        <taxon>Pseudomonadota</taxon>
        <taxon>Betaproteobacteria</taxon>
        <taxon>Burkholderiales</taxon>
        <taxon>Sphaerotilaceae</taxon>
        <taxon>Scleromatobacter</taxon>
    </lineage>
</organism>
<proteinExistence type="inferred from homology"/>
<dbReference type="PROSITE" id="PS52016">
    <property type="entry name" value="TONB_DEPENDENT_REC_3"/>
    <property type="match status" value="1"/>
</dbReference>
<evidence type="ECO:0000256" key="11">
    <source>
        <dbReference type="RuleBase" id="RU003357"/>
    </source>
</evidence>
<feature type="domain" description="TonB-dependent receptor-like beta-barrel" evidence="13">
    <location>
        <begin position="376"/>
        <end position="900"/>
    </location>
</feature>
<comment type="similarity">
    <text evidence="2 10 11">Belongs to the TonB-dependent receptor family.</text>
</comment>
<gene>
    <name evidence="15" type="ORF">LPC04_11850</name>
</gene>
<keyword evidence="6 11" id="KW-0798">TonB box</keyword>
<feature type="compositionally biased region" description="Low complexity" evidence="12">
    <location>
        <begin position="254"/>
        <end position="264"/>
    </location>
</feature>
<evidence type="ECO:0000256" key="3">
    <source>
        <dbReference type="ARBA" id="ARBA00022448"/>
    </source>
</evidence>
<dbReference type="RefSeq" id="WP_275682424.1">
    <property type="nucleotide sequence ID" value="NZ_JAJLJH010000002.1"/>
</dbReference>
<name>A0A9X2C0G4_9BURK</name>
<keyword evidence="3 10" id="KW-0813">Transport</keyword>
<dbReference type="InterPro" id="IPR039426">
    <property type="entry name" value="TonB-dep_rcpt-like"/>
</dbReference>
<evidence type="ECO:0000256" key="5">
    <source>
        <dbReference type="ARBA" id="ARBA00022692"/>
    </source>
</evidence>
<dbReference type="InterPro" id="IPR012910">
    <property type="entry name" value="Plug_dom"/>
</dbReference>
<evidence type="ECO:0000256" key="6">
    <source>
        <dbReference type="ARBA" id="ARBA00023077"/>
    </source>
</evidence>
<dbReference type="InterPro" id="IPR037066">
    <property type="entry name" value="Plug_dom_sf"/>
</dbReference>
<keyword evidence="7 10" id="KW-0472">Membrane</keyword>
<evidence type="ECO:0000256" key="4">
    <source>
        <dbReference type="ARBA" id="ARBA00022452"/>
    </source>
</evidence>
<keyword evidence="4 10" id="KW-1134">Transmembrane beta strand</keyword>
<protein>
    <submittedName>
        <fullName evidence="15">TonB-dependent receptor</fullName>
    </submittedName>
</protein>
<reference evidence="15" key="1">
    <citation type="submission" date="2021-11" db="EMBL/GenBank/DDBJ databases">
        <title>BS-T2-15 a new species belonging to the Comamonadaceae family isolated from the soil of a French oak forest.</title>
        <authorList>
            <person name="Mieszkin S."/>
            <person name="Alain K."/>
        </authorList>
    </citation>
    <scope>NUCLEOTIDE SEQUENCE</scope>
    <source>
        <strain evidence="15">BS-T2-15</strain>
    </source>
</reference>
<keyword evidence="16" id="KW-1185">Reference proteome</keyword>
<evidence type="ECO:0000256" key="9">
    <source>
        <dbReference type="ARBA" id="ARBA00023237"/>
    </source>
</evidence>
<comment type="subcellular location">
    <subcellularLocation>
        <location evidence="1 10">Cell outer membrane</location>
        <topology evidence="1 10">Multi-pass membrane protein</topology>
    </subcellularLocation>
</comment>
<evidence type="ECO:0000313" key="15">
    <source>
        <dbReference type="EMBL" id="MCK9686401.1"/>
    </source>
</evidence>
<dbReference type="AlphaFoldDB" id="A0A9X2C0G4"/>
<feature type="region of interest" description="Disordered" evidence="12">
    <location>
        <begin position="249"/>
        <end position="272"/>
    </location>
</feature>
<keyword evidence="8 15" id="KW-0675">Receptor</keyword>
<dbReference type="InterPro" id="IPR000531">
    <property type="entry name" value="Beta-barrel_TonB"/>
</dbReference>
<dbReference type="EMBL" id="JAJLJH010000002">
    <property type="protein sequence ID" value="MCK9686401.1"/>
    <property type="molecule type" value="Genomic_DNA"/>
</dbReference>
<evidence type="ECO:0000256" key="7">
    <source>
        <dbReference type="ARBA" id="ARBA00023136"/>
    </source>
</evidence>
<evidence type="ECO:0000256" key="8">
    <source>
        <dbReference type="ARBA" id="ARBA00023170"/>
    </source>
</evidence>
<keyword evidence="9 10" id="KW-0998">Cell outer membrane</keyword>
<dbReference type="InterPro" id="IPR036942">
    <property type="entry name" value="Beta-barrel_TonB_sf"/>
</dbReference>
<dbReference type="Gene3D" id="2.170.130.10">
    <property type="entry name" value="TonB-dependent receptor, plug domain"/>
    <property type="match status" value="1"/>
</dbReference>
<evidence type="ECO:0000256" key="10">
    <source>
        <dbReference type="PROSITE-ProRule" id="PRU01360"/>
    </source>
</evidence>
<evidence type="ECO:0000259" key="14">
    <source>
        <dbReference type="Pfam" id="PF07715"/>
    </source>
</evidence>
<dbReference type="GO" id="GO:0009279">
    <property type="term" value="C:cell outer membrane"/>
    <property type="evidence" value="ECO:0007669"/>
    <property type="project" value="UniProtKB-SubCell"/>
</dbReference>